<evidence type="ECO:0000256" key="5">
    <source>
        <dbReference type="ARBA" id="ARBA00022490"/>
    </source>
</evidence>
<dbReference type="AlphaFoldDB" id="A0AAN7Q2A4"/>
<reference evidence="22" key="1">
    <citation type="submission" date="2023-01" db="EMBL/GenBank/DDBJ databases">
        <title>Key to firefly adult light organ development and bioluminescence: homeobox transcription factors regulate luciferase expression and transportation to peroxisome.</title>
        <authorList>
            <person name="Fu X."/>
        </authorList>
    </citation>
    <scope>NUCLEOTIDE SEQUENCE [LARGE SCALE GENOMIC DNA]</scope>
</reference>
<dbReference type="Pfam" id="PF03015">
    <property type="entry name" value="Sterile"/>
    <property type="match status" value="1"/>
</dbReference>
<evidence type="ECO:0000256" key="7">
    <source>
        <dbReference type="ARBA" id="ARBA00022692"/>
    </source>
</evidence>
<keyword evidence="9" id="KW-0276">Fatty acid metabolism</keyword>
<dbReference type="Pfam" id="PF07993">
    <property type="entry name" value="NAD_binding_4"/>
    <property type="match status" value="1"/>
</dbReference>
<dbReference type="InterPro" id="IPR013120">
    <property type="entry name" value="FAR_NAD-bd"/>
</dbReference>
<dbReference type="InterPro" id="IPR003140">
    <property type="entry name" value="PLipase/COase/thioEstase"/>
</dbReference>
<dbReference type="CDD" id="cd09071">
    <property type="entry name" value="FAR_C"/>
    <property type="match status" value="1"/>
</dbReference>
<dbReference type="Pfam" id="PF02230">
    <property type="entry name" value="Abhydrolase_2"/>
    <property type="match status" value="1"/>
</dbReference>
<comment type="catalytic activity">
    <reaction evidence="16 17">
        <text>a long-chain fatty acyl-CoA + 2 NADPH + 2 H(+) = a long-chain primary fatty alcohol + 2 NADP(+) + CoA</text>
        <dbReference type="Rhea" id="RHEA:52716"/>
        <dbReference type="ChEBI" id="CHEBI:15378"/>
        <dbReference type="ChEBI" id="CHEBI:57287"/>
        <dbReference type="ChEBI" id="CHEBI:57783"/>
        <dbReference type="ChEBI" id="CHEBI:58349"/>
        <dbReference type="ChEBI" id="CHEBI:77396"/>
        <dbReference type="ChEBI" id="CHEBI:83139"/>
        <dbReference type="EC" id="1.2.1.84"/>
    </reaction>
</comment>
<evidence type="ECO:0000256" key="15">
    <source>
        <dbReference type="ARBA" id="ARBA00048656"/>
    </source>
</evidence>
<comment type="similarity">
    <text evidence="4">Belongs to the AB hydrolase superfamily. AB hydrolase 2 family.</text>
</comment>
<comment type="catalytic activity">
    <reaction evidence="15">
        <text>1-hexadecanoyl-sn-glycero-3-phosphocholine + H2O = sn-glycerol 3-phosphocholine + hexadecanoate + H(+)</text>
        <dbReference type="Rhea" id="RHEA:40435"/>
        <dbReference type="ChEBI" id="CHEBI:7896"/>
        <dbReference type="ChEBI" id="CHEBI:15377"/>
        <dbReference type="ChEBI" id="CHEBI:15378"/>
        <dbReference type="ChEBI" id="CHEBI:16870"/>
        <dbReference type="ChEBI" id="CHEBI:72998"/>
    </reaction>
    <physiologicalReaction direction="left-to-right" evidence="15">
        <dbReference type="Rhea" id="RHEA:40436"/>
    </physiologicalReaction>
</comment>
<dbReference type="FunFam" id="3.40.50.720:FF:000143">
    <property type="entry name" value="Fatty acyl-CoA reductase"/>
    <property type="match status" value="1"/>
</dbReference>
<keyword evidence="8" id="KW-0378">Hydrolase</keyword>
<dbReference type="FunFam" id="3.40.50.1820:FF:000010">
    <property type="entry name" value="Acyl-protein thioesterase 2"/>
    <property type="match status" value="1"/>
</dbReference>
<dbReference type="SUPFAM" id="SSF51735">
    <property type="entry name" value="NAD(P)-binding Rossmann-fold domains"/>
    <property type="match status" value="1"/>
</dbReference>
<dbReference type="InterPro" id="IPR026055">
    <property type="entry name" value="FAR"/>
</dbReference>
<evidence type="ECO:0000313" key="22">
    <source>
        <dbReference type="Proteomes" id="UP001353858"/>
    </source>
</evidence>
<evidence type="ECO:0000256" key="6">
    <source>
        <dbReference type="ARBA" id="ARBA00022516"/>
    </source>
</evidence>
<evidence type="ECO:0000256" key="17">
    <source>
        <dbReference type="RuleBase" id="RU363097"/>
    </source>
</evidence>
<evidence type="ECO:0000256" key="13">
    <source>
        <dbReference type="ARBA" id="ARBA00023136"/>
    </source>
</evidence>
<keyword evidence="11" id="KW-1133">Transmembrane helix</keyword>
<comment type="caution">
    <text evidence="21">The sequence shown here is derived from an EMBL/GenBank/DDBJ whole genome shotgun (WGS) entry which is preliminary data.</text>
</comment>
<name>A0AAN7Q2A4_9COLE</name>
<keyword evidence="6 17" id="KW-0444">Lipid biosynthesis</keyword>
<dbReference type="Gene3D" id="3.40.50.1820">
    <property type="entry name" value="alpha/beta hydrolase"/>
    <property type="match status" value="1"/>
</dbReference>
<evidence type="ECO:0000256" key="8">
    <source>
        <dbReference type="ARBA" id="ARBA00022801"/>
    </source>
</evidence>
<feature type="domain" description="Phospholipase/carboxylesterase/thioesterase" evidence="18">
    <location>
        <begin position="474"/>
        <end position="684"/>
    </location>
</feature>
<evidence type="ECO:0000256" key="2">
    <source>
        <dbReference type="ARBA" id="ARBA00004496"/>
    </source>
</evidence>
<evidence type="ECO:0000259" key="19">
    <source>
        <dbReference type="Pfam" id="PF03015"/>
    </source>
</evidence>
<dbReference type="Proteomes" id="UP001353858">
    <property type="component" value="Unassembled WGS sequence"/>
</dbReference>
<evidence type="ECO:0000256" key="16">
    <source>
        <dbReference type="ARBA" id="ARBA00052530"/>
    </source>
</evidence>
<dbReference type="EC" id="1.2.1.84" evidence="17"/>
<comment type="function">
    <text evidence="17">Catalyzes the reduction of fatty acyl-CoA to fatty alcohols.</text>
</comment>
<evidence type="ECO:0000256" key="10">
    <source>
        <dbReference type="ARBA" id="ARBA00022857"/>
    </source>
</evidence>
<keyword evidence="10 17" id="KW-0521">NADP</keyword>
<evidence type="ECO:0000256" key="14">
    <source>
        <dbReference type="ARBA" id="ARBA00047337"/>
    </source>
</evidence>
<keyword evidence="5" id="KW-0963">Cytoplasm</keyword>
<evidence type="ECO:0000256" key="3">
    <source>
        <dbReference type="ARBA" id="ARBA00005928"/>
    </source>
</evidence>
<feature type="domain" description="Fatty acyl-CoA reductase C-terminal" evidence="19">
    <location>
        <begin position="366"/>
        <end position="453"/>
    </location>
</feature>
<dbReference type="InterPro" id="IPR036291">
    <property type="entry name" value="NAD(P)-bd_dom_sf"/>
</dbReference>
<protein>
    <recommendedName>
        <fullName evidence="17">Fatty acyl-CoA reductase</fullName>
        <ecNumber evidence="17">1.2.1.84</ecNumber>
    </recommendedName>
</protein>
<proteinExistence type="inferred from homology"/>
<feature type="domain" description="Thioester reductase (TE)" evidence="20">
    <location>
        <begin position="18"/>
        <end position="287"/>
    </location>
</feature>
<comment type="catalytic activity">
    <reaction evidence="14">
        <text>S-hexadecanoyl-L-cysteinyl-[protein] + H2O = L-cysteinyl-[protein] + hexadecanoate + H(+)</text>
        <dbReference type="Rhea" id="RHEA:19233"/>
        <dbReference type="Rhea" id="RHEA-COMP:10131"/>
        <dbReference type="Rhea" id="RHEA-COMP:11032"/>
        <dbReference type="ChEBI" id="CHEBI:7896"/>
        <dbReference type="ChEBI" id="CHEBI:15377"/>
        <dbReference type="ChEBI" id="CHEBI:15378"/>
        <dbReference type="ChEBI" id="CHEBI:29950"/>
        <dbReference type="ChEBI" id="CHEBI:74151"/>
        <dbReference type="EC" id="3.1.2.22"/>
    </reaction>
</comment>
<keyword evidence="7" id="KW-0812">Transmembrane</keyword>
<evidence type="ECO:0000256" key="1">
    <source>
        <dbReference type="ARBA" id="ARBA00004141"/>
    </source>
</evidence>
<keyword evidence="22" id="KW-1185">Reference proteome</keyword>
<evidence type="ECO:0000313" key="21">
    <source>
        <dbReference type="EMBL" id="KAK4876710.1"/>
    </source>
</evidence>
<dbReference type="GO" id="GO:0080019">
    <property type="term" value="F:alcohol-forming very long-chain fatty acyl-CoA reductase activity"/>
    <property type="evidence" value="ECO:0007669"/>
    <property type="project" value="InterPro"/>
</dbReference>
<dbReference type="GO" id="GO:0016020">
    <property type="term" value="C:membrane"/>
    <property type="evidence" value="ECO:0007669"/>
    <property type="project" value="UniProtKB-SubCell"/>
</dbReference>
<comment type="subcellular location">
    <subcellularLocation>
        <location evidence="2">Cytoplasm</location>
    </subcellularLocation>
    <subcellularLocation>
        <location evidence="1">Membrane</location>
        <topology evidence="1">Multi-pass membrane protein</topology>
    </subcellularLocation>
</comment>
<dbReference type="GO" id="GO:0006631">
    <property type="term" value="P:fatty acid metabolic process"/>
    <property type="evidence" value="ECO:0007669"/>
    <property type="project" value="UniProtKB-KW"/>
</dbReference>
<dbReference type="SUPFAM" id="SSF53474">
    <property type="entry name" value="alpha/beta-Hydrolases"/>
    <property type="match status" value="1"/>
</dbReference>
<dbReference type="CDD" id="cd05236">
    <property type="entry name" value="FAR-N_SDR_e"/>
    <property type="match status" value="1"/>
</dbReference>
<evidence type="ECO:0000259" key="18">
    <source>
        <dbReference type="Pfam" id="PF02230"/>
    </source>
</evidence>
<dbReference type="GO" id="GO:0005777">
    <property type="term" value="C:peroxisome"/>
    <property type="evidence" value="ECO:0007669"/>
    <property type="project" value="TreeGrafter"/>
</dbReference>
<organism evidence="21 22">
    <name type="scientific">Aquatica leii</name>
    <dbReference type="NCBI Taxonomy" id="1421715"/>
    <lineage>
        <taxon>Eukaryota</taxon>
        <taxon>Metazoa</taxon>
        <taxon>Ecdysozoa</taxon>
        <taxon>Arthropoda</taxon>
        <taxon>Hexapoda</taxon>
        <taxon>Insecta</taxon>
        <taxon>Pterygota</taxon>
        <taxon>Neoptera</taxon>
        <taxon>Endopterygota</taxon>
        <taxon>Coleoptera</taxon>
        <taxon>Polyphaga</taxon>
        <taxon>Elateriformia</taxon>
        <taxon>Elateroidea</taxon>
        <taxon>Lampyridae</taxon>
        <taxon>Luciolinae</taxon>
        <taxon>Aquatica</taxon>
    </lineage>
</organism>
<dbReference type="EMBL" id="JARPUR010000004">
    <property type="protein sequence ID" value="KAK4876710.1"/>
    <property type="molecule type" value="Genomic_DNA"/>
</dbReference>
<dbReference type="PANTHER" id="PTHR11011:SF45">
    <property type="entry name" value="FATTY ACYL-COA REDUCTASE CG8306-RELATED"/>
    <property type="match status" value="1"/>
</dbReference>
<keyword evidence="12 17" id="KW-0443">Lipid metabolism</keyword>
<keyword evidence="17" id="KW-0560">Oxidoreductase</keyword>
<dbReference type="GO" id="GO:0035336">
    <property type="term" value="P:long-chain fatty-acyl-CoA metabolic process"/>
    <property type="evidence" value="ECO:0007669"/>
    <property type="project" value="TreeGrafter"/>
</dbReference>
<sequence>MDAKTNIQKFFTQKTVFVTGATGLLGNILVEKLLRSCPDVKIIYILIRDKWNSTSAKRFEDLCNMPIYDNIRNDNPEQLNKIIPLEGDLEKPGLGLSDDDVEKISKNVNCVFHVGASIKMLDPLSNLLRSNLIGTHEIIKLAKEIENLQSFVYVSTAYSQCTKKKVEEVLYESTINSENMLLLANTFDSAKLDEMSSIIVDKYPNAYTFSKSLSEDLLRRTASNLPVAIVRPSIVSACWKEPLPGWTNTFHSLSNFMAAYGLGLAHVLISQPHSVADMIPADCVINNVIAAAWEVGTFWSTTDKSIRVYNCATSHQNPMTTGMFNEMLDKYDAIMPSNQQVWNRFVILSTNNVLITLMYLLQLPLMYFLDFVSLLFGKPQRAVKLYKKVHALIAVSSHFVKNSWLFTTSNTSKLFDKLDENDKKLFDFNISGIDYDSVFYSCVKGVRLYILNENPKTIPKAQFRRHVMKLEMAAPVVIAAGSKHTSTLIFLHGLGDTGHGWASAIGGIRPSHVKVICPTAPTIPVTLNAGFRMPSWFDLRALDISSPEDEEGIQRATQSIHSMIATEIKNGIPPSKILIGGFSQGGALALYSALSYPEKLAGVVALSCWLPLRKNFPAVQQCPSDLPVLQCHGDCDPVVPYKWGQMTASLLKNLLKGPEFRSYRGLMHTSSDEELQDVREFIYRNLPTD</sequence>
<comment type="similarity">
    <text evidence="3 17">Belongs to the fatty acyl-CoA reductase family.</text>
</comment>
<evidence type="ECO:0000256" key="9">
    <source>
        <dbReference type="ARBA" id="ARBA00022832"/>
    </source>
</evidence>
<dbReference type="GO" id="GO:0102965">
    <property type="term" value="F:alcohol-forming long-chain fatty acyl-CoA reductase activity"/>
    <property type="evidence" value="ECO:0007669"/>
    <property type="project" value="UniProtKB-EC"/>
</dbReference>
<dbReference type="Gene3D" id="3.40.50.720">
    <property type="entry name" value="NAD(P)-binding Rossmann-like Domain"/>
    <property type="match status" value="1"/>
</dbReference>
<evidence type="ECO:0000256" key="12">
    <source>
        <dbReference type="ARBA" id="ARBA00023098"/>
    </source>
</evidence>
<gene>
    <name evidence="21" type="ORF">RN001_009216</name>
</gene>
<evidence type="ECO:0000259" key="20">
    <source>
        <dbReference type="Pfam" id="PF07993"/>
    </source>
</evidence>
<dbReference type="PANTHER" id="PTHR11011">
    <property type="entry name" value="MALE STERILITY PROTEIN 2-RELATED"/>
    <property type="match status" value="1"/>
</dbReference>
<keyword evidence="13" id="KW-0472">Membrane</keyword>
<evidence type="ECO:0000256" key="4">
    <source>
        <dbReference type="ARBA" id="ARBA00006499"/>
    </source>
</evidence>
<dbReference type="InterPro" id="IPR033640">
    <property type="entry name" value="FAR_C"/>
</dbReference>
<evidence type="ECO:0000256" key="11">
    <source>
        <dbReference type="ARBA" id="ARBA00022989"/>
    </source>
</evidence>
<dbReference type="GO" id="GO:0008474">
    <property type="term" value="F:palmitoyl-(protein) hydrolase activity"/>
    <property type="evidence" value="ECO:0007669"/>
    <property type="project" value="UniProtKB-EC"/>
</dbReference>
<dbReference type="InterPro" id="IPR029058">
    <property type="entry name" value="AB_hydrolase_fold"/>
</dbReference>
<accession>A0AAN7Q2A4</accession>